<dbReference type="EMBL" id="JBHRTF010000004">
    <property type="protein sequence ID" value="MFC3116292.1"/>
    <property type="molecule type" value="Genomic_DNA"/>
</dbReference>
<evidence type="ECO:0000256" key="1">
    <source>
        <dbReference type="SAM" id="SignalP"/>
    </source>
</evidence>
<feature type="chain" id="PRO_5046005472" description="Solute-binding protein family 3/N-terminal domain-containing protein" evidence="1">
    <location>
        <begin position="23"/>
        <end position="298"/>
    </location>
</feature>
<proteinExistence type="predicted"/>
<accession>A0ABV7FFI6</accession>
<comment type="caution">
    <text evidence="2">The sequence shown here is derived from an EMBL/GenBank/DDBJ whole genome shotgun (WGS) entry which is preliminary data.</text>
</comment>
<keyword evidence="1" id="KW-0732">Signal</keyword>
<feature type="signal peptide" evidence="1">
    <location>
        <begin position="1"/>
        <end position="22"/>
    </location>
</feature>
<dbReference type="Proteomes" id="UP001595555">
    <property type="component" value="Unassembled WGS sequence"/>
</dbReference>
<sequence length="298" mass="34631">MWQLRRYILTLMFFLCPAIAQAQAVVSGTAAPSTYVVNVEAVTPEREDDYYVNLLRMVLAASKAPHEQIELRFSDRQFTQWRWLTELSHKERTNNLLWTVTSIHREELLRPVRIPLFKGLIGTRLMVIRRQDEARFKQLRNLKDLQQLVAGQGANWPDTAVLQANGLPVTEGVGKEQLYKMLAAKRFDYFPRGVTEIANEMAFLQRYDLIVAPDWYLSYPAAMYFFVNKDNQALAERIERGFEALIDNGEFEQFFANHPRVKNGLPHLIGRRPIHLHNPSLPEATPVDNSRYWWMVGQ</sequence>
<evidence type="ECO:0008006" key="4">
    <source>
        <dbReference type="Google" id="ProtNLM"/>
    </source>
</evidence>
<name>A0ABV7FFI6_9GAMM</name>
<dbReference type="SUPFAM" id="SSF53850">
    <property type="entry name" value="Periplasmic binding protein-like II"/>
    <property type="match status" value="1"/>
</dbReference>
<dbReference type="Gene3D" id="3.40.190.10">
    <property type="entry name" value="Periplasmic binding protein-like II"/>
    <property type="match status" value="2"/>
</dbReference>
<keyword evidence="3" id="KW-1185">Reference proteome</keyword>
<organism evidence="2 3">
    <name type="scientific">Cellvibrio fontiphilus</name>
    <dbReference type="NCBI Taxonomy" id="1815559"/>
    <lineage>
        <taxon>Bacteria</taxon>
        <taxon>Pseudomonadati</taxon>
        <taxon>Pseudomonadota</taxon>
        <taxon>Gammaproteobacteria</taxon>
        <taxon>Cellvibrionales</taxon>
        <taxon>Cellvibrionaceae</taxon>
        <taxon>Cellvibrio</taxon>
    </lineage>
</organism>
<evidence type="ECO:0000313" key="3">
    <source>
        <dbReference type="Proteomes" id="UP001595555"/>
    </source>
</evidence>
<gene>
    <name evidence="2" type="ORF">ACFODX_12040</name>
</gene>
<evidence type="ECO:0000313" key="2">
    <source>
        <dbReference type="EMBL" id="MFC3116292.1"/>
    </source>
</evidence>
<reference evidence="3" key="1">
    <citation type="journal article" date="2019" name="Int. J. Syst. Evol. Microbiol.">
        <title>The Global Catalogue of Microorganisms (GCM) 10K type strain sequencing project: providing services to taxonomists for standard genome sequencing and annotation.</title>
        <authorList>
            <consortium name="The Broad Institute Genomics Platform"/>
            <consortium name="The Broad Institute Genome Sequencing Center for Infectious Disease"/>
            <person name="Wu L."/>
            <person name="Ma J."/>
        </authorList>
    </citation>
    <scope>NUCLEOTIDE SEQUENCE [LARGE SCALE GENOMIC DNA]</scope>
    <source>
        <strain evidence="3">KCTC 52237</strain>
    </source>
</reference>
<protein>
    <recommendedName>
        <fullName evidence="4">Solute-binding protein family 3/N-terminal domain-containing protein</fullName>
    </recommendedName>
</protein>
<dbReference type="RefSeq" id="WP_378119410.1">
    <property type="nucleotide sequence ID" value="NZ_JBHRTF010000004.1"/>
</dbReference>